<keyword evidence="3" id="KW-0805">Transcription regulation</keyword>
<evidence type="ECO:0000256" key="5">
    <source>
        <dbReference type="ARBA" id="ARBA00023242"/>
    </source>
</evidence>
<dbReference type="GO" id="GO:0005634">
    <property type="term" value="C:nucleus"/>
    <property type="evidence" value="ECO:0007669"/>
    <property type="project" value="UniProtKB-SubCell"/>
</dbReference>
<dbReference type="SUPFAM" id="SSF57701">
    <property type="entry name" value="Zn2/Cys6 DNA-binding domain"/>
    <property type="match status" value="1"/>
</dbReference>
<dbReference type="Proteomes" id="UP000217199">
    <property type="component" value="Unassembled WGS sequence"/>
</dbReference>
<keyword evidence="5" id="KW-0539">Nucleus</keyword>
<evidence type="ECO:0000256" key="3">
    <source>
        <dbReference type="ARBA" id="ARBA00023015"/>
    </source>
</evidence>
<sequence>MEPRADDDRPYISHAHAIPCSTQEYIQTVSSETQQNLPLQLQQRRTTPYVPLHVSHYQDRWLHTAFSDFSAASAEVERDYNSRSSSALLFSHSAAPTHSTRTQGSRTNVVDINYGSHRNHSYSPISPGLTSASTSLLYSNSSPDHLKQEEEGAVSLSSIPLSSSSSSNITPLAYREKRLSLNPLSPTTPASASPFLSREAGSQGLPVARYSLTRPELSTEVTTSPLSSFPSRWQPDMYGGESNASLLSQSSNGIDTLHQSRNDYDLGNGSYEFNCEMNNESYSVEPVSENLYAYGHMNNGINEQPGSSDNFSAHPHSRTSSLDMDNCAADAGISGPRGATSKKPRTKERQRIELAPDQPPTTQGKQRERVYVACQQCRSRKIRCDGAKPMCYNCRQRNTDACEYDAVPKRRGPDRVAGARQRHRTGKPLLLQAEKGPKQRRLKTNRDKDEMESSYIYESVDVPSLVDSREKIQSYASGLASISYDAYRHTRFEGQHISNLTTLPRIETDNGSTLTMAPLSSISSRTSGTDSCSPVPLWDAYDAAEGYRQHGRPNLINPFTIQQLSSLPHTATTSLNPNFQIPCGSNRNRDSYASIDSLTSLESTGSPDSASYSEFHRPPFPLPVHCEEYEECTHKPIVVGQDTSNYEELMKSAQIGQNADINLRLSFPEYPLLNTTTVNCLPKISKHSSRDIHSLLQSQDPLSANELSPEKLVQQNLETYTSVSSDTLNPWASYNPYQWSIYENNESGQETAYITETETSGSRCTPLNIGFTQTPSLAFVRQTWWDSLIDTYCSVQYCSPKVRTHLSKIYNMDLPCTSYGPTRFQVTQVIVRDLQALFRFSNAWFAFINVPRFFETFWRERETMQPALVLAILMFSNFFRSNTMELGSEGLKRTMWLREKAQAAMDASIAASWIDAGLAQAAWLLSVFEISAHPKRGFLRINSAMATLDNIIRFLSLTFIDAEESTTVHERPENGLPYNLGQLGCTSHIIPSPLYSRRPIKDGILRRNRHASQLLHHAPQQVKTGSCPCNNLNLGRHWDDASKYVPFWTFTPAWNPAWTDAEIRKEECRRLCWNTLLVIAGYTSYRAAVGLDIFKMFLLDSSNFRNVLPGENLVNRPYFSGSVYDAQQQGTETVWALYARATLLWHSCLRIQGVSDQERSIFAQAVWLEADAIEDALNGHSCGTERAFLYQGREYLFNARMYVSYGFRRFVPHPSPDMSGGVHRIKAEEWLTHQATLAKRVMQGLQTVCGIPGTMMAKRPFFQFWFMGQIARCLQLWSMDKSLTFAVELAKHFIPPINYLTALWPCIEQRAQYIQIRKNLDVACREAGIVPPPPVDINFPLPSSLTPAALP</sequence>
<dbReference type="STRING" id="2282107.A0A286UD96"/>
<evidence type="ECO:0000313" key="8">
    <source>
        <dbReference type="EMBL" id="PAV17537.1"/>
    </source>
</evidence>
<evidence type="ECO:0000256" key="6">
    <source>
        <dbReference type="SAM" id="MobiDB-lite"/>
    </source>
</evidence>
<dbReference type="Gene3D" id="4.10.240.10">
    <property type="entry name" value="Zn(2)-C6 fungal-type DNA-binding domain"/>
    <property type="match status" value="1"/>
</dbReference>
<reference evidence="8 9" key="1">
    <citation type="journal article" date="2017" name="Mol. Ecol.">
        <title>Comparative and population genomic landscape of Phellinus noxius: A hypervariable fungus causing root rot in trees.</title>
        <authorList>
            <person name="Chung C.L."/>
            <person name="Lee T.J."/>
            <person name="Akiba M."/>
            <person name="Lee H.H."/>
            <person name="Kuo T.H."/>
            <person name="Liu D."/>
            <person name="Ke H.M."/>
            <person name="Yokoi T."/>
            <person name="Roa M.B."/>
            <person name="Lu M.J."/>
            <person name="Chang Y.Y."/>
            <person name="Ann P.J."/>
            <person name="Tsai J.N."/>
            <person name="Chen C.Y."/>
            <person name="Tzean S.S."/>
            <person name="Ota Y."/>
            <person name="Hattori T."/>
            <person name="Sahashi N."/>
            <person name="Liou R.F."/>
            <person name="Kikuchi T."/>
            <person name="Tsai I.J."/>
        </authorList>
    </citation>
    <scope>NUCLEOTIDE SEQUENCE [LARGE SCALE GENOMIC DNA]</scope>
    <source>
        <strain evidence="8 9">FFPRI411160</strain>
    </source>
</reference>
<evidence type="ECO:0000259" key="7">
    <source>
        <dbReference type="PROSITE" id="PS50048"/>
    </source>
</evidence>
<dbReference type="EMBL" id="NBII01000007">
    <property type="protein sequence ID" value="PAV17537.1"/>
    <property type="molecule type" value="Genomic_DNA"/>
</dbReference>
<keyword evidence="2" id="KW-0479">Metal-binding</keyword>
<accession>A0A286UD96</accession>
<evidence type="ECO:0000256" key="2">
    <source>
        <dbReference type="ARBA" id="ARBA00022723"/>
    </source>
</evidence>
<feature type="compositionally biased region" description="Polar residues" evidence="6">
    <location>
        <begin position="301"/>
        <end position="311"/>
    </location>
</feature>
<gene>
    <name evidence="8" type="ORF">PNOK_0760200</name>
</gene>
<dbReference type="OrthoDB" id="2123952at2759"/>
<protein>
    <recommendedName>
        <fullName evidence="7">Zn(2)-C6 fungal-type domain-containing protein</fullName>
    </recommendedName>
</protein>
<dbReference type="InterPro" id="IPR050815">
    <property type="entry name" value="TF_fung"/>
</dbReference>
<dbReference type="PROSITE" id="PS00463">
    <property type="entry name" value="ZN2_CY6_FUNGAL_1"/>
    <property type="match status" value="1"/>
</dbReference>
<feature type="region of interest" description="Disordered" evidence="6">
    <location>
        <begin position="180"/>
        <end position="199"/>
    </location>
</feature>
<evidence type="ECO:0000313" key="9">
    <source>
        <dbReference type="Proteomes" id="UP000217199"/>
    </source>
</evidence>
<dbReference type="GO" id="GO:0000981">
    <property type="term" value="F:DNA-binding transcription factor activity, RNA polymerase II-specific"/>
    <property type="evidence" value="ECO:0007669"/>
    <property type="project" value="InterPro"/>
</dbReference>
<feature type="domain" description="Zn(2)-C6 fungal-type" evidence="7">
    <location>
        <begin position="373"/>
        <end position="404"/>
    </location>
</feature>
<comment type="caution">
    <text evidence="8">The sequence shown here is derived from an EMBL/GenBank/DDBJ whole genome shotgun (WGS) entry which is preliminary data.</text>
</comment>
<dbReference type="PANTHER" id="PTHR47338">
    <property type="entry name" value="ZN(II)2CYS6 TRANSCRIPTION FACTOR (EUROFUNG)-RELATED"/>
    <property type="match status" value="1"/>
</dbReference>
<name>A0A286UD96_9AGAM</name>
<dbReference type="InterPro" id="IPR036864">
    <property type="entry name" value="Zn2-C6_fun-type_DNA-bd_sf"/>
</dbReference>
<proteinExistence type="predicted"/>
<dbReference type="PANTHER" id="PTHR47338:SF5">
    <property type="entry name" value="ZN(II)2CYS6 TRANSCRIPTION FACTOR (EUROFUNG)"/>
    <property type="match status" value="1"/>
</dbReference>
<evidence type="ECO:0000256" key="1">
    <source>
        <dbReference type="ARBA" id="ARBA00004123"/>
    </source>
</evidence>
<dbReference type="CDD" id="cd00067">
    <property type="entry name" value="GAL4"/>
    <property type="match status" value="1"/>
</dbReference>
<dbReference type="InParanoid" id="A0A286UD96"/>
<dbReference type="InterPro" id="IPR001138">
    <property type="entry name" value="Zn2Cys6_DnaBD"/>
</dbReference>
<dbReference type="PROSITE" id="PS50048">
    <property type="entry name" value="ZN2_CY6_FUNGAL_2"/>
    <property type="match status" value="1"/>
</dbReference>
<feature type="region of interest" description="Disordered" evidence="6">
    <location>
        <begin position="139"/>
        <end position="167"/>
    </location>
</feature>
<comment type="subcellular location">
    <subcellularLocation>
        <location evidence="1">Nucleus</location>
    </subcellularLocation>
</comment>
<dbReference type="GO" id="GO:0008270">
    <property type="term" value="F:zinc ion binding"/>
    <property type="evidence" value="ECO:0007669"/>
    <property type="project" value="InterPro"/>
</dbReference>
<dbReference type="Pfam" id="PF00172">
    <property type="entry name" value="Zn_clus"/>
    <property type="match status" value="1"/>
</dbReference>
<organism evidence="8 9">
    <name type="scientific">Pyrrhoderma noxium</name>
    <dbReference type="NCBI Taxonomy" id="2282107"/>
    <lineage>
        <taxon>Eukaryota</taxon>
        <taxon>Fungi</taxon>
        <taxon>Dikarya</taxon>
        <taxon>Basidiomycota</taxon>
        <taxon>Agaricomycotina</taxon>
        <taxon>Agaricomycetes</taxon>
        <taxon>Hymenochaetales</taxon>
        <taxon>Hymenochaetaceae</taxon>
        <taxon>Pyrrhoderma</taxon>
    </lineage>
</organism>
<feature type="region of interest" description="Disordered" evidence="6">
    <location>
        <begin position="301"/>
        <end position="366"/>
    </location>
</feature>
<evidence type="ECO:0000256" key="4">
    <source>
        <dbReference type="ARBA" id="ARBA00023163"/>
    </source>
</evidence>
<keyword evidence="4" id="KW-0804">Transcription</keyword>
<feature type="compositionally biased region" description="Low complexity" evidence="6">
    <location>
        <begin position="183"/>
        <end position="197"/>
    </location>
</feature>
<feature type="compositionally biased region" description="Low complexity" evidence="6">
    <location>
        <begin position="155"/>
        <end position="167"/>
    </location>
</feature>
<keyword evidence="9" id="KW-1185">Reference proteome</keyword>
<dbReference type="SMART" id="SM00066">
    <property type="entry name" value="GAL4"/>
    <property type="match status" value="1"/>
</dbReference>